<gene>
    <name evidence="1" type="ORF">HKBW3S09_01671</name>
    <name evidence="2" type="ORF">HKBW3S44_01264</name>
</gene>
<comment type="caution">
    <text evidence="2">The sequence shown here is derived from an EMBL/GenBank/DDBJ whole genome shotgun (WGS) entry which is preliminary data.</text>
</comment>
<reference evidence="3 4" key="1">
    <citation type="journal article" date="2020" name="Front. Microbiol.">
        <title>Single-cell genomics of novel Actinobacteria with the Wood-Ljungdahl pathway discovered in a serpentinizing system.</title>
        <authorList>
            <person name="Merino N."/>
            <person name="Kawai M."/>
            <person name="Boyd E.S."/>
            <person name="Colman D.R."/>
            <person name="McGlynn S.E."/>
            <person name="Nealson K.H."/>
            <person name="Kurokawa K."/>
            <person name="Hongoh Y."/>
        </authorList>
    </citation>
    <scope>NUCLEOTIDE SEQUENCE [LARGE SCALE GENOMIC DNA]</scope>
    <source>
        <strain evidence="1 4">S09_30</strain>
        <strain evidence="2 3">S44</strain>
    </source>
</reference>
<protein>
    <submittedName>
        <fullName evidence="2">Uncharacterized protein</fullName>
    </submittedName>
</protein>
<accession>A0A6V8PZ18</accession>
<dbReference type="Proteomes" id="UP000561271">
    <property type="component" value="Unassembled WGS sequence"/>
</dbReference>
<dbReference type="EMBL" id="BLSC01000113">
    <property type="protein sequence ID" value="GFP37587.1"/>
    <property type="molecule type" value="Genomic_DNA"/>
</dbReference>
<sequence length="74" mass="7799">MDGGKAGNRRKTAEGDAAEGIVVVDEVEALNLRESHAQVIDYVVCSVHLSLSCFKEVNQPGPGFGIPGSERVTS</sequence>
<proteinExistence type="predicted"/>
<evidence type="ECO:0000313" key="1">
    <source>
        <dbReference type="EMBL" id="GFP24205.1"/>
    </source>
</evidence>
<name>A0A6V8PZ18_9ACTN</name>
<dbReference type="AlphaFoldDB" id="A0A6V8PZ18"/>
<evidence type="ECO:0000313" key="2">
    <source>
        <dbReference type="EMBL" id="GFP37587.1"/>
    </source>
</evidence>
<organism evidence="2 3">
    <name type="scientific">Candidatus Hakubella thermalkaliphila</name>
    <dbReference type="NCBI Taxonomy" id="2754717"/>
    <lineage>
        <taxon>Bacteria</taxon>
        <taxon>Bacillati</taxon>
        <taxon>Actinomycetota</taxon>
        <taxon>Actinomycetota incertae sedis</taxon>
        <taxon>Candidatus Hakubellales</taxon>
        <taxon>Candidatus Hakubellaceae</taxon>
        <taxon>Candidatus Hakubella</taxon>
    </lineage>
</organism>
<evidence type="ECO:0000313" key="3">
    <source>
        <dbReference type="Proteomes" id="UP000561271"/>
    </source>
</evidence>
<dbReference type="EMBL" id="BLRW01000403">
    <property type="protein sequence ID" value="GFP24205.1"/>
    <property type="molecule type" value="Genomic_DNA"/>
</dbReference>
<evidence type="ECO:0000313" key="4">
    <source>
        <dbReference type="Proteomes" id="UP000585609"/>
    </source>
</evidence>
<dbReference type="RefSeq" id="WP_176231779.1">
    <property type="nucleotide sequence ID" value="NZ_BLRZ01000021.1"/>
</dbReference>
<dbReference type="Proteomes" id="UP000585609">
    <property type="component" value="Unassembled WGS sequence"/>
</dbReference>